<keyword evidence="7 10" id="KW-1133">Transmembrane helix</keyword>
<dbReference type="InterPro" id="IPR005829">
    <property type="entry name" value="Sugar_transporter_CS"/>
</dbReference>
<dbReference type="InterPro" id="IPR003663">
    <property type="entry name" value="Sugar/inositol_transpt"/>
</dbReference>
<evidence type="ECO:0000256" key="9">
    <source>
        <dbReference type="RuleBase" id="RU003346"/>
    </source>
</evidence>
<dbReference type="GO" id="GO:0005886">
    <property type="term" value="C:plasma membrane"/>
    <property type="evidence" value="ECO:0007669"/>
    <property type="project" value="UniProtKB-SubCell"/>
</dbReference>
<dbReference type="Proteomes" id="UP000027583">
    <property type="component" value="Unassembled WGS sequence"/>
</dbReference>
<evidence type="ECO:0000256" key="10">
    <source>
        <dbReference type="SAM" id="Phobius"/>
    </source>
</evidence>
<evidence type="ECO:0000256" key="6">
    <source>
        <dbReference type="ARBA" id="ARBA00022692"/>
    </source>
</evidence>
<evidence type="ECO:0000256" key="4">
    <source>
        <dbReference type="ARBA" id="ARBA00022475"/>
    </source>
</evidence>
<dbReference type="GO" id="GO:0022857">
    <property type="term" value="F:transmembrane transporter activity"/>
    <property type="evidence" value="ECO:0007669"/>
    <property type="project" value="InterPro"/>
</dbReference>
<accession>A0A060QHJ5</accession>
<feature type="transmembrane region" description="Helical" evidence="10">
    <location>
        <begin position="427"/>
        <end position="445"/>
    </location>
</feature>
<gene>
    <name evidence="12" type="ORF">ASAP_2589</name>
</gene>
<dbReference type="PANTHER" id="PTHR48020">
    <property type="entry name" value="PROTON MYO-INOSITOL COTRANSPORTER"/>
    <property type="match status" value="1"/>
</dbReference>
<evidence type="ECO:0000256" key="5">
    <source>
        <dbReference type="ARBA" id="ARBA00022597"/>
    </source>
</evidence>
<keyword evidence="6 10" id="KW-0812">Transmembrane</keyword>
<dbReference type="PANTHER" id="PTHR48020:SF12">
    <property type="entry name" value="PROTON MYO-INOSITOL COTRANSPORTER"/>
    <property type="match status" value="1"/>
</dbReference>
<evidence type="ECO:0000256" key="2">
    <source>
        <dbReference type="ARBA" id="ARBA00010992"/>
    </source>
</evidence>
<dbReference type="RefSeq" id="WP_023978210.1">
    <property type="nucleotide sequence ID" value="NZ_CBLX010000022.1"/>
</dbReference>
<organism evidence="12 13">
    <name type="scientific">Asaia bogorensis</name>
    <dbReference type="NCBI Taxonomy" id="91915"/>
    <lineage>
        <taxon>Bacteria</taxon>
        <taxon>Pseudomonadati</taxon>
        <taxon>Pseudomonadota</taxon>
        <taxon>Alphaproteobacteria</taxon>
        <taxon>Acetobacterales</taxon>
        <taxon>Acetobacteraceae</taxon>
        <taxon>Asaia</taxon>
    </lineage>
</organism>
<feature type="transmembrane region" description="Helical" evidence="10">
    <location>
        <begin position="394"/>
        <end position="415"/>
    </location>
</feature>
<dbReference type="Gene3D" id="1.20.1250.20">
    <property type="entry name" value="MFS general substrate transporter like domains"/>
    <property type="match status" value="1"/>
</dbReference>
<evidence type="ECO:0000256" key="7">
    <source>
        <dbReference type="ARBA" id="ARBA00022989"/>
    </source>
</evidence>
<keyword evidence="3 9" id="KW-0813">Transport</keyword>
<dbReference type="eggNOG" id="COG2814">
    <property type="taxonomic scope" value="Bacteria"/>
</dbReference>
<dbReference type="InterPro" id="IPR005828">
    <property type="entry name" value="MFS_sugar_transport-like"/>
</dbReference>
<name>A0A060QHJ5_9PROT</name>
<keyword evidence="8 10" id="KW-0472">Membrane</keyword>
<dbReference type="PROSITE" id="PS00217">
    <property type="entry name" value="SUGAR_TRANSPORT_2"/>
    <property type="match status" value="1"/>
</dbReference>
<dbReference type="InterPro" id="IPR050814">
    <property type="entry name" value="Myo-inositol_Transporter"/>
</dbReference>
<evidence type="ECO:0000256" key="1">
    <source>
        <dbReference type="ARBA" id="ARBA00004651"/>
    </source>
</evidence>
<sequence length="471" mass="50873">MAIDTDAGNSDGVLASVFDATKFKIIVIGVLAALAGLMSGLDIGVVAGALDFFAKQFNASTFAQEWVVSSMMAGAAVGALAAGWMSHALGRKRSLIAGASIFVIGSIGCALSWSIPSMITFRVVMGLAVGISAFTAPLYLSEIASEATRGAMVSTYQLMVTVGIFLAFLSNTYFSYSGNWRWMFGVAAIPAGLFLIGVLFLPYSPRWLIMQGRHKEAREVLLSLREDPLEAAKEIKAIREQLEIKQHGFELLKTNSNFRRSIALGIMLQAMQQLAGINIIMYYAPKILSSAGFDATSQMWCTAIIGLVNMLATFIAVGLVDKWGRKPILYIGFSVMALGMAALAVLLNTDMSGETSKFIAIFLLLLFCTGFAMSAGPLMWVLCSEIQPMQGRNLGISLSTLTNWITNMVVGASFLTLMNTFGTSGTFWLFAGLNASFIVLTFAFVPETKGMSLEVIEKRLMRGEKLRKLGR</sequence>
<dbReference type="EMBL" id="CBLX010000022">
    <property type="protein sequence ID" value="CDG40634.1"/>
    <property type="molecule type" value="Genomic_DNA"/>
</dbReference>
<feature type="transmembrane region" description="Helical" evidence="10">
    <location>
        <begin position="182"/>
        <end position="203"/>
    </location>
</feature>
<dbReference type="NCBIfam" id="TIGR00879">
    <property type="entry name" value="SP"/>
    <property type="match status" value="1"/>
</dbReference>
<reference evidence="12 13" key="2">
    <citation type="journal article" date="2014" name="PLoS ONE">
        <title>Evolution of mitochondria reconstructed from the energy metabolism of living bacteria.</title>
        <authorList>
            <person name="Degli Esposti M."/>
            <person name="Chouaia B."/>
            <person name="Comandatore F."/>
            <person name="Crotti E."/>
            <person name="Sassera D."/>
            <person name="Lievens P.M."/>
            <person name="Daffonchio D."/>
            <person name="Bandi C."/>
        </authorList>
    </citation>
    <scope>NUCLEOTIDE SEQUENCE [LARGE SCALE GENOMIC DNA]</scope>
    <source>
        <strain evidence="12 13">SF2.1</strain>
    </source>
</reference>
<proteinExistence type="inferred from homology"/>
<keyword evidence="5" id="KW-0762">Sugar transport</keyword>
<dbReference type="FunFam" id="1.20.1250.20:FF:000218">
    <property type="entry name" value="facilitated trehalose transporter Tret1"/>
    <property type="match status" value="1"/>
</dbReference>
<comment type="subcellular location">
    <subcellularLocation>
        <location evidence="1">Cell membrane</location>
        <topology evidence="1">Multi-pass membrane protein</topology>
    </subcellularLocation>
</comment>
<feature type="transmembrane region" description="Helical" evidence="10">
    <location>
        <begin position="359"/>
        <end position="382"/>
    </location>
</feature>
<dbReference type="PROSITE" id="PS00216">
    <property type="entry name" value="SUGAR_TRANSPORT_1"/>
    <property type="match status" value="1"/>
</dbReference>
<evidence type="ECO:0000256" key="3">
    <source>
        <dbReference type="ARBA" id="ARBA00022448"/>
    </source>
</evidence>
<dbReference type="InterPro" id="IPR036259">
    <property type="entry name" value="MFS_trans_sf"/>
</dbReference>
<comment type="caution">
    <text evidence="12">The sequence shown here is derived from an EMBL/GenBank/DDBJ whole genome shotgun (WGS) entry which is preliminary data.</text>
</comment>
<evidence type="ECO:0000259" key="11">
    <source>
        <dbReference type="PROSITE" id="PS50850"/>
    </source>
</evidence>
<evidence type="ECO:0000256" key="8">
    <source>
        <dbReference type="ARBA" id="ARBA00023136"/>
    </source>
</evidence>
<evidence type="ECO:0000313" key="12">
    <source>
        <dbReference type="EMBL" id="CDG40634.1"/>
    </source>
</evidence>
<feature type="transmembrane region" description="Helical" evidence="10">
    <location>
        <begin position="153"/>
        <end position="176"/>
    </location>
</feature>
<dbReference type="InterPro" id="IPR020846">
    <property type="entry name" value="MFS_dom"/>
</dbReference>
<dbReference type="PRINTS" id="PR00171">
    <property type="entry name" value="SUGRTRNSPORT"/>
</dbReference>
<comment type="similarity">
    <text evidence="2 9">Belongs to the major facilitator superfamily. Sugar transporter (TC 2.A.1.1) family.</text>
</comment>
<feature type="transmembrane region" description="Helical" evidence="10">
    <location>
        <begin position="96"/>
        <end position="115"/>
    </location>
</feature>
<feature type="transmembrane region" description="Helical" evidence="10">
    <location>
        <begin position="262"/>
        <end position="285"/>
    </location>
</feature>
<feature type="transmembrane region" description="Helical" evidence="10">
    <location>
        <begin position="66"/>
        <end position="84"/>
    </location>
</feature>
<feature type="transmembrane region" description="Helical" evidence="10">
    <location>
        <begin position="327"/>
        <end position="347"/>
    </location>
</feature>
<dbReference type="SUPFAM" id="SSF103473">
    <property type="entry name" value="MFS general substrate transporter"/>
    <property type="match status" value="1"/>
</dbReference>
<keyword evidence="4" id="KW-1003">Cell membrane</keyword>
<dbReference type="Pfam" id="PF00083">
    <property type="entry name" value="Sugar_tr"/>
    <property type="match status" value="1"/>
</dbReference>
<evidence type="ECO:0000313" key="13">
    <source>
        <dbReference type="Proteomes" id="UP000027583"/>
    </source>
</evidence>
<feature type="domain" description="Major facilitator superfamily (MFS) profile" evidence="11">
    <location>
        <begin position="28"/>
        <end position="449"/>
    </location>
</feature>
<dbReference type="PROSITE" id="PS50850">
    <property type="entry name" value="MFS"/>
    <property type="match status" value="1"/>
</dbReference>
<dbReference type="AlphaFoldDB" id="A0A060QHJ5"/>
<reference evidence="12 13" key="1">
    <citation type="journal article" date="2014" name="Genome Biol. Evol.">
        <title>Acetic acid bacteria genomes reveal functional traits for adaptation to life in insect guts.</title>
        <authorList>
            <person name="Chouaia B."/>
            <person name="Gaiarsa S."/>
            <person name="Crotti E."/>
            <person name="Comandatore F."/>
            <person name="Degli Esposti M."/>
            <person name="Ricci I."/>
            <person name="Alma A."/>
            <person name="Favia G."/>
            <person name="Bandi C."/>
            <person name="Daffonchio D."/>
        </authorList>
    </citation>
    <scope>NUCLEOTIDE SEQUENCE [LARGE SCALE GENOMIC DNA]</scope>
    <source>
        <strain evidence="12 13">SF2.1</strain>
    </source>
</reference>
<protein>
    <submittedName>
        <fullName evidence="12">Arabinose-proton symporter</fullName>
    </submittedName>
</protein>
<feature type="transmembrane region" description="Helical" evidence="10">
    <location>
        <begin position="121"/>
        <end position="141"/>
    </location>
</feature>
<feature type="transmembrane region" description="Helical" evidence="10">
    <location>
        <begin position="297"/>
        <end position="320"/>
    </location>
</feature>
<feature type="transmembrane region" description="Helical" evidence="10">
    <location>
        <begin position="25"/>
        <end position="54"/>
    </location>
</feature>